<keyword evidence="1" id="KW-0812">Transmembrane</keyword>
<proteinExistence type="predicted"/>
<evidence type="ECO:0000256" key="1">
    <source>
        <dbReference type="SAM" id="Phobius"/>
    </source>
</evidence>
<organism evidence="2 3">
    <name type="scientific">Trichormus variabilis NIES-23</name>
    <dbReference type="NCBI Taxonomy" id="1973479"/>
    <lineage>
        <taxon>Bacteria</taxon>
        <taxon>Bacillati</taxon>
        <taxon>Cyanobacteriota</taxon>
        <taxon>Cyanophyceae</taxon>
        <taxon>Nostocales</taxon>
        <taxon>Nostocaceae</taxon>
        <taxon>Trichormus</taxon>
    </lineage>
</organism>
<accession>A0A1Z4KH99</accession>
<keyword evidence="1" id="KW-0472">Membrane</keyword>
<gene>
    <name evidence="2" type="ORF">NIES23_10370</name>
</gene>
<dbReference type="Proteomes" id="UP000217507">
    <property type="component" value="Chromosome"/>
</dbReference>
<feature type="transmembrane region" description="Helical" evidence="1">
    <location>
        <begin position="6"/>
        <end position="27"/>
    </location>
</feature>
<dbReference type="EMBL" id="AP018216">
    <property type="protein sequence ID" value="BAY68253.1"/>
    <property type="molecule type" value="Genomic_DNA"/>
</dbReference>
<protein>
    <submittedName>
        <fullName evidence="2">Uncharacterized protein</fullName>
    </submittedName>
</protein>
<sequence length="56" mass="6343">MRYSIMLQIVATITITFLGTAALFAWLQYRPGSEQKNTNNSNENITLLSHNLVEKS</sequence>
<evidence type="ECO:0000313" key="2">
    <source>
        <dbReference type="EMBL" id="BAY68253.1"/>
    </source>
</evidence>
<reference evidence="2 3" key="1">
    <citation type="submission" date="2017-06" db="EMBL/GenBank/DDBJ databases">
        <title>Genome sequencing of cyanobaciteial culture collection at National Institute for Environmental Studies (NIES).</title>
        <authorList>
            <person name="Hirose Y."/>
            <person name="Shimura Y."/>
            <person name="Fujisawa T."/>
            <person name="Nakamura Y."/>
            <person name="Kawachi M."/>
        </authorList>
    </citation>
    <scope>NUCLEOTIDE SEQUENCE [LARGE SCALE GENOMIC DNA]</scope>
    <source>
        <strain evidence="2 3">NIES-23</strain>
    </source>
</reference>
<dbReference type="AlphaFoldDB" id="A0A1Z4KH99"/>
<evidence type="ECO:0000313" key="3">
    <source>
        <dbReference type="Proteomes" id="UP000217507"/>
    </source>
</evidence>
<keyword evidence="1" id="KW-1133">Transmembrane helix</keyword>
<name>A0A1Z4KH99_ANAVA</name>